<dbReference type="CDD" id="cd08547">
    <property type="entry name" value="Type_II_cohesin"/>
    <property type="match status" value="1"/>
</dbReference>
<evidence type="ECO:0000256" key="1">
    <source>
        <dbReference type="ARBA" id="ARBA00023054"/>
    </source>
</evidence>
<keyword evidence="6" id="KW-1185">Reference proteome</keyword>
<dbReference type="Gene3D" id="2.60.120.920">
    <property type="match status" value="1"/>
</dbReference>
<sequence length="497" mass="53888">MRNLRYISFLLVLVFSVIGFNNVSHAANLITWASKGSLTYQISGSAGTIERATAGKTSGKWYWEVKVNQEGAGDGVKWIIGITNSDSSKYAAYFGFDGQKYDSKTGITKYGAAYSVNDIISVALDIDNHTIEWYKNGVSQGKTTYTASNFPTSTFAALVSGSDSNTRTATANFGASPFKYSIPAGYKAYDEDNYVPVIGQSTLKATAGDSQVNLSWTPADQAKSYTVKRSTTAGGPYTSIAQSVTANVYNELTYTDTNATNGTTYYYTVAGVANSSEGPASNEASATPVAAIKPNEQAVLDVAIEKEKAKVGEEFTADLSLKNVNDIYAEDFVINYDSKLMQYLGYTEIAGYKVYNETNDNKGTLRFIVASQGKNHGISTDTLFLKLKFKAIAAGEGKVDSLTGRIADTKQEYDISAANALQDTILIEQPAFLDVNRSGEYTLLDLSIDAFYFGLTAADTDKTLYDADQTEDSKIGDDDLVYIVNQMLTNTNYNPHK</sequence>
<keyword evidence="2" id="KW-0732">Signal</keyword>
<protein>
    <submittedName>
        <fullName evidence="5">Cohesin domain-containing protein</fullName>
    </submittedName>
</protein>
<dbReference type="PROSITE" id="PS50188">
    <property type="entry name" value="B302_SPRY"/>
    <property type="match status" value="1"/>
</dbReference>
<dbReference type="InterPro" id="IPR013320">
    <property type="entry name" value="ConA-like_dom_sf"/>
</dbReference>
<proteinExistence type="predicted"/>
<name>A0ABW4RJJ7_9BACL</name>
<dbReference type="RefSeq" id="WP_347324914.1">
    <property type="nucleotide sequence ID" value="NZ_JBCGUH010000004.1"/>
</dbReference>
<dbReference type="InterPro" id="IPR003961">
    <property type="entry name" value="FN3_dom"/>
</dbReference>
<dbReference type="Proteomes" id="UP001597233">
    <property type="component" value="Unassembled WGS sequence"/>
</dbReference>
<dbReference type="Pfam" id="PF00963">
    <property type="entry name" value="Cohesin"/>
    <property type="match status" value="1"/>
</dbReference>
<dbReference type="InterPro" id="IPR043136">
    <property type="entry name" value="B30.2/SPRY_sf"/>
</dbReference>
<dbReference type="Pfam" id="PF00622">
    <property type="entry name" value="SPRY"/>
    <property type="match status" value="1"/>
</dbReference>
<feature type="chain" id="PRO_5047502297" evidence="2">
    <location>
        <begin position="27"/>
        <end position="497"/>
    </location>
</feature>
<dbReference type="InterPro" id="IPR008965">
    <property type="entry name" value="CBM2/CBM3_carb-bd_dom_sf"/>
</dbReference>
<dbReference type="SUPFAM" id="SSF49899">
    <property type="entry name" value="Concanavalin A-like lectins/glucanases"/>
    <property type="match status" value="1"/>
</dbReference>
<keyword evidence="1" id="KW-0175">Coiled coil</keyword>
<evidence type="ECO:0000259" key="4">
    <source>
        <dbReference type="PROSITE" id="PS50853"/>
    </source>
</evidence>
<dbReference type="EMBL" id="JBHUEH010000014">
    <property type="protein sequence ID" value="MFD1885990.1"/>
    <property type="molecule type" value="Genomic_DNA"/>
</dbReference>
<accession>A0ABW4RJJ7</accession>
<dbReference type="PROSITE" id="PS50853">
    <property type="entry name" value="FN3"/>
    <property type="match status" value="1"/>
</dbReference>
<dbReference type="Gene3D" id="2.60.40.680">
    <property type="match status" value="1"/>
</dbReference>
<evidence type="ECO:0000313" key="5">
    <source>
        <dbReference type="EMBL" id="MFD1885990.1"/>
    </source>
</evidence>
<dbReference type="CDD" id="cd00063">
    <property type="entry name" value="FN3"/>
    <property type="match status" value="1"/>
</dbReference>
<feature type="domain" description="Fibronectin type-III" evidence="4">
    <location>
        <begin position="197"/>
        <end position="291"/>
    </location>
</feature>
<evidence type="ECO:0000313" key="6">
    <source>
        <dbReference type="Proteomes" id="UP001597233"/>
    </source>
</evidence>
<feature type="domain" description="B30.2/SPRY" evidence="3">
    <location>
        <begin position="1"/>
        <end position="178"/>
    </location>
</feature>
<organism evidence="5 6">
    <name type="scientific">Paenibacillus wenxiniae</name>
    <dbReference type="NCBI Taxonomy" id="1636843"/>
    <lineage>
        <taxon>Bacteria</taxon>
        <taxon>Bacillati</taxon>
        <taxon>Bacillota</taxon>
        <taxon>Bacilli</taxon>
        <taxon>Bacillales</taxon>
        <taxon>Paenibacillaceae</taxon>
        <taxon>Paenibacillus</taxon>
    </lineage>
</organism>
<reference evidence="6" key="1">
    <citation type="journal article" date="2019" name="Int. J. Syst. Evol. Microbiol.">
        <title>The Global Catalogue of Microorganisms (GCM) 10K type strain sequencing project: providing services to taxonomists for standard genome sequencing and annotation.</title>
        <authorList>
            <consortium name="The Broad Institute Genomics Platform"/>
            <consortium name="The Broad Institute Genome Sequencing Center for Infectious Disease"/>
            <person name="Wu L."/>
            <person name="Ma J."/>
        </authorList>
    </citation>
    <scope>NUCLEOTIDE SEQUENCE [LARGE SCALE GENOMIC DNA]</scope>
    <source>
        <strain evidence="6">CCUG 54950</strain>
    </source>
</reference>
<dbReference type="InterPro" id="IPR013783">
    <property type="entry name" value="Ig-like_fold"/>
</dbReference>
<evidence type="ECO:0000256" key="2">
    <source>
        <dbReference type="SAM" id="SignalP"/>
    </source>
</evidence>
<dbReference type="SUPFAM" id="SSF49384">
    <property type="entry name" value="Carbohydrate-binding domain"/>
    <property type="match status" value="1"/>
</dbReference>
<dbReference type="InterPro" id="IPR036116">
    <property type="entry name" value="FN3_sf"/>
</dbReference>
<dbReference type="InterPro" id="IPR001870">
    <property type="entry name" value="B30.2/SPRY"/>
</dbReference>
<dbReference type="SUPFAM" id="SSF49265">
    <property type="entry name" value="Fibronectin type III"/>
    <property type="match status" value="1"/>
</dbReference>
<gene>
    <name evidence="5" type="ORF">ACFSC9_10670</name>
</gene>
<evidence type="ECO:0000259" key="3">
    <source>
        <dbReference type="PROSITE" id="PS50188"/>
    </source>
</evidence>
<dbReference type="Gene3D" id="2.60.40.10">
    <property type="entry name" value="Immunoglobulins"/>
    <property type="match status" value="1"/>
</dbReference>
<dbReference type="InterPro" id="IPR003877">
    <property type="entry name" value="SPRY_dom"/>
</dbReference>
<feature type="signal peptide" evidence="2">
    <location>
        <begin position="1"/>
        <end position="26"/>
    </location>
</feature>
<comment type="caution">
    <text evidence="5">The sequence shown here is derived from an EMBL/GenBank/DDBJ whole genome shotgun (WGS) entry which is preliminary data.</text>
</comment>
<dbReference type="InterPro" id="IPR002102">
    <property type="entry name" value="Cohesin_dom"/>
</dbReference>
<dbReference type="SMART" id="SM00449">
    <property type="entry name" value="SPRY"/>
    <property type="match status" value="1"/>
</dbReference>